<protein>
    <recommendedName>
        <fullName evidence="2">HhH-GPD domain-containing protein</fullName>
    </recommendedName>
</protein>
<evidence type="ECO:0000313" key="1">
    <source>
        <dbReference type="EMBL" id="KKN39006.1"/>
    </source>
</evidence>
<dbReference type="GO" id="GO:0003677">
    <property type="term" value="F:DNA binding"/>
    <property type="evidence" value="ECO:0007669"/>
    <property type="project" value="InterPro"/>
</dbReference>
<gene>
    <name evidence="1" type="ORF">LCGC14_0747880</name>
</gene>
<evidence type="ECO:0008006" key="2">
    <source>
        <dbReference type="Google" id="ProtNLM"/>
    </source>
</evidence>
<dbReference type="PANTHER" id="PTHR15074:SF0">
    <property type="entry name" value="METHYL-CPG-BINDING DOMAIN PROTEIN 4-LIKE PROTEIN"/>
    <property type="match status" value="1"/>
</dbReference>
<dbReference type="InterPro" id="IPR045138">
    <property type="entry name" value="MeCP2/MBD4"/>
</dbReference>
<sequence>MRPSAWPPFQSLGWFQDDPFRLVVCCVLTARTKGSDSRVVTVELFDRFPDALALSLADEGEVFEIVGRLGFGRQRSRSLVRTAADWIKWFEGRHEKREGRHVWGLLYGCGKYAADSWDIFVRGRTDVYPDDGVLELWLTRSSRTTEKPPTSA</sequence>
<dbReference type="GO" id="GO:0005634">
    <property type="term" value="C:nucleus"/>
    <property type="evidence" value="ECO:0007669"/>
    <property type="project" value="TreeGrafter"/>
</dbReference>
<comment type="caution">
    <text evidence="1">The sequence shown here is derived from an EMBL/GenBank/DDBJ whole genome shotgun (WGS) entry which is preliminary data.</text>
</comment>
<dbReference type="Gene3D" id="1.10.340.30">
    <property type="entry name" value="Hypothetical protein, domain 2"/>
    <property type="match status" value="1"/>
</dbReference>
<reference evidence="1" key="1">
    <citation type="journal article" date="2015" name="Nature">
        <title>Complex archaea that bridge the gap between prokaryotes and eukaryotes.</title>
        <authorList>
            <person name="Spang A."/>
            <person name="Saw J.H."/>
            <person name="Jorgensen S.L."/>
            <person name="Zaremba-Niedzwiedzka K."/>
            <person name="Martijn J."/>
            <person name="Lind A.E."/>
            <person name="van Eijk R."/>
            <person name="Schleper C."/>
            <person name="Guy L."/>
            <person name="Ettema T.J."/>
        </authorList>
    </citation>
    <scope>NUCLEOTIDE SEQUENCE</scope>
</reference>
<dbReference type="GO" id="GO:0003824">
    <property type="term" value="F:catalytic activity"/>
    <property type="evidence" value="ECO:0007669"/>
    <property type="project" value="InterPro"/>
</dbReference>
<proteinExistence type="predicted"/>
<dbReference type="AlphaFoldDB" id="A0A0F9SPW8"/>
<dbReference type="InterPro" id="IPR011257">
    <property type="entry name" value="DNA_glycosylase"/>
</dbReference>
<name>A0A0F9SPW8_9ZZZZ</name>
<organism evidence="1">
    <name type="scientific">marine sediment metagenome</name>
    <dbReference type="NCBI Taxonomy" id="412755"/>
    <lineage>
        <taxon>unclassified sequences</taxon>
        <taxon>metagenomes</taxon>
        <taxon>ecological metagenomes</taxon>
    </lineage>
</organism>
<accession>A0A0F9SPW8</accession>
<dbReference type="GO" id="GO:0006281">
    <property type="term" value="P:DNA repair"/>
    <property type="evidence" value="ECO:0007669"/>
    <property type="project" value="InterPro"/>
</dbReference>
<dbReference type="PANTHER" id="PTHR15074">
    <property type="entry name" value="METHYL-CPG-BINDING PROTEIN"/>
    <property type="match status" value="1"/>
</dbReference>
<dbReference type="SUPFAM" id="SSF48150">
    <property type="entry name" value="DNA-glycosylase"/>
    <property type="match status" value="1"/>
</dbReference>
<dbReference type="EMBL" id="LAZR01001789">
    <property type="protein sequence ID" value="KKN39006.1"/>
    <property type="molecule type" value="Genomic_DNA"/>
</dbReference>